<dbReference type="EMBL" id="BTSY01000005">
    <property type="protein sequence ID" value="GMT26646.1"/>
    <property type="molecule type" value="Genomic_DNA"/>
</dbReference>
<feature type="transmembrane region" description="Helical" evidence="1">
    <location>
        <begin position="41"/>
        <end position="61"/>
    </location>
</feature>
<feature type="transmembrane region" description="Helical" evidence="1">
    <location>
        <begin position="73"/>
        <end position="95"/>
    </location>
</feature>
<comment type="caution">
    <text evidence="2">The sequence shown here is derived from an EMBL/GenBank/DDBJ whole genome shotgun (WGS) entry which is preliminary data.</text>
</comment>
<name>A0AAV5W794_9BILA</name>
<gene>
    <name evidence="2" type="ORF">PFISCL1PPCAC_17943</name>
</gene>
<reference evidence="2" key="1">
    <citation type="submission" date="2023-10" db="EMBL/GenBank/DDBJ databases">
        <title>Genome assembly of Pristionchus species.</title>
        <authorList>
            <person name="Yoshida K."/>
            <person name="Sommer R.J."/>
        </authorList>
    </citation>
    <scope>NUCLEOTIDE SEQUENCE</scope>
    <source>
        <strain evidence="2">RS5133</strain>
    </source>
</reference>
<evidence type="ECO:0000313" key="3">
    <source>
        <dbReference type="Proteomes" id="UP001432322"/>
    </source>
</evidence>
<keyword evidence="1" id="KW-1133">Transmembrane helix</keyword>
<feature type="non-terminal residue" evidence="2">
    <location>
        <position position="115"/>
    </location>
</feature>
<dbReference type="AlphaFoldDB" id="A0AAV5W794"/>
<organism evidence="2 3">
    <name type="scientific">Pristionchus fissidentatus</name>
    <dbReference type="NCBI Taxonomy" id="1538716"/>
    <lineage>
        <taxon>Eukaryota</taxon>
        <taxon>Metazoa</taxon>
        <taxon>Ecdysozoa</taxon>
        <taxon>Nematoda</taxon>
        <taxon>Chromadorea</taxon>
        <taxon>Rhabditida</taxon>
        <taxon>Rhabditina</taxon>
        <taxon>Diplogasteromorpha</taxon>
        <taxon>Diplogasteroidea</taxon>
        <taxon>Neodiplogasteridae</taxon>
        <taxon>Pristionchus</taxon>
    </lineage>
</organism>
<keyword evidence="1" id="KW-0472">Membrane</keyword>
<feature type="transmembrane region" description="Helical" evidence="1">
    <location>
        <begin position="12"/>
        <end position="35"/>
    </location>
</feature>
<sequence>MIPLMYSWGEKPSILSWLLFIPILLSAILAAGGIFAKRGDLVIPMAAVMLLYAPLLLHALYRLQKLQVVDIRILIIAAAGTLLLVFHCIFVLFAAKNEIDSEVNEVFSLRNSMEF</sequence>
<keyword evidence="1" id="KW-0812">Transmembrane</keyword>
<proteinExistence type="predicted"/>
<protein>
    <submittedName>
        <fullName evidence="2">Uncharacterized protein</fullName>
    </submittedName>
</protein>
<keyword evidence="3" id="KW-1185">Reference proteome</keyword>
<dbReference type="Proteomes" id="UP001432322">
    <property type="component" value="Unassembled WGS sequence"/>
</dbReference>
<accession>A0AAV5W794</accession>
<evidence type="ECO:0000256" key="1">
    <source>
        <dbReference type="SAM" id="Phobius"/>
    </source>
</evidence>
<evidence type="ECO:0000313" key="2">
    <source>
        <dbReference type="EMBL" id="GMT26646.1"/>
    </source>
</evidence>